<dbReference type="EMBL" id="LAZR01015429">
    <property type="protein sequence ID" value="KKM13208.1"/>
    <property type="molecule type" value="Genomic_DNA"/>
</dbReference>
<keyword evidence="1" id="KW-0175">Coiled coil</keyword>
<accession>A0A0F9JTJ9</accession>
<reference evidence="2" key="1">
    <citation type="journal article" date="2015" name="Nature">
        <title>Complex archaea that bridge the gap between prokaryotes and eukaryotes.</title>
        <authorList>
            <person name="Spang A."/>
            <person name="Saw J.H."/>
            <person name="Jorgensen S.L."/>
            <person name="Zaremba-Niedzwiedzka K."/>
            <person name="Martijn J."/>
            <person name="Lind A.E."/>
            <person name="van Eijk R."/>
            <person name="Schleper C."/>
            <person name="Guy L."/>
            <person name="Ettema T.J."/>
        </authorList>
    </citation>
    <scope>NUCLEOTIDE SEQUENCE</scope>
</reference>
<evidence type="ECO:0000313" key="2">
    <source>
        <dbReference type="EMBL" id="KKM13208.1"/>
    </source>
</evidence>
<evidence type="ECO:0000256" key="1">
    <source>
        <dbReference type="SAM" id="Coils"/>
    </source>
</evidence>
<proteinExistence type="predicted"/>
<feature type="non-terminal residue" evidence="2">
    <location>
        <position position="1"/>
    </location>
</feature>
<comment type="caution">
    <text evidence="2">The sequence shown here is derived from an EMBL/GenBank/DDBJ whole genome shotgun (WGS) entry which is preliminary data.</text>
</comment>
<gene>
    <name evidence="2" type="ORF">LCGC14_1718510</name>
</gene>
<sequence>PRIVYEEPESDEHWEARLVTYRKRLASWEEWYEKHEEEIAARLAEETEKKDAKLTRMAEQARNSLEKEEKTLEKRLENLEKRLQK</sequence>
<protein>
    <submittedName>
        <fullName evidence="2">Uncharacterized protein</fullName>
    </submittedName>
</protein>
<feature type="coiled-coil region" evidence="1">
    <location>
        <begin position="44"/>
        <end position="82"/>
    </location>
</feature>
<dbReference type="AlphaFoldDB" id="A0A0F9JTJ9"/>
<name>A0A0F9JTJ9_9ZZZZ</name>
<organism evidence="2">
    <name type="scientific">marine sediment metagenome</name>
    <dbReference type="NCBI Taxonomy" id="412755"/>
    <lineage>
        <taxon>unclassified sequences</taxon>
        <taxon>metagenomes</taxon>
        <taxon>ecological metagenomes</taxon>
    </lineage>
</organism>